<gene>
    <name evidence="1" type="ORF">G6Z34_13530</name>
</gene>
<dbReference type="AlphaFoldDB" id="A0AAP6WQ43"/>
<dbReference type="RefSeq" id="WP_164801037.1">
    <property type="nucleotide sequence ID" value="NZ_JAALLZ010000006.1"/>
</dbReference>
<dbReference type="EMBL" id="JAALLZ010000006">
    <property type="protein sequence ID" value="NGU31107.1"/>
    <property type="molecule type" value="Genomic_DNA"/>
</dbReference>
<evidence type="ECO:0000313" key="2">
    <source>
        <dbReference type="Proteomes" id="UP000481454"/>
    </source>
</evidence>
<protein>
    <submittedName>
        <fullName evidence="1">Uncharacterized protein</fullName>
    </submittedName>
</protein>
<accession>A0AAP6WQ43</accession>
<sequence length="76" mass="9093">MKDNFTIINNGLEQFSDETSRDVDKFTKSIYPFYKELINKGYSHLQIQNMLFCAYLKLKIDIEFNNEDKYIIKQEG</sequence>
<name>A0AAP6WQ43_CLOPF</name>
<evidence type="ECO:0000313" key="1">
    <source>
        <dbReference type="EMBL" id="NGU31107.1"/>
    </source>
</evidence>
<comment type="caution">
    <text evidence="1">The sequence shown here is derived from an EMBL/GenBank/DDBJ whole genome shotgun (WGS) entry which is preliminary data.</text>
</comment>
<organism evidence="1 2">
    <name type="scientific">Clostridium perfringens</name>
    <dbReference type="NCBI Taxonomy" id="1502"/>
    <lineage>
        <taxon>Bacteria</taxon>
        <taxon>Bacillati</taxon>
        <taxon>Bacillota</taxon>
        <taxon>Clostridia</taxon>
        <taxon>Eubacteriales</taxon>
        <taxon>Clostridiaceae</taxon>
        <taxon>Clostridium</taxon>
    </lineage>
</organism>
<proteinExistence type="predicted"/>
<reference evidence="1 2" key="1">
    <citation type="submission" date="2020-02" db="EMBL/GenBank/DDBJ databases">
        <title>Genomic Insights into the Phylogeny and Genetic Plasticity of the Human and Animal Enteric Pathogen Clostridium perfringens.</title>
        <authorList>
            <person name="Feng Y."/>
            <person name="Hu Y."/>
        </authorList>
    </citation>
    <scope>NUCLEOTIDE SEQUENCE [LARGE SCALE GENOMIC DNA]</scope>
    <source>
        <strain evidence="1 2">CP-40</strain>
    </source>
</reference>
<dbReference type="Proteomes" id="UP000481454">
    <property type="component" value="Unassembled WGS sequence"/>
</dbReference>